<feature type="compositionally biased region" description="Basic and acidic residues" evidence="1">
    <location>
        <begin position="20"/>
        <end position="30"/>
    </location>
</feature>
<sequence length="146" mass="16668">MAAGVSQAFLCRAQLLDAEESRPHPAEEQGHQATGQNEVWDRRRSRLRSRQPAPFEPRSHCRRPVNTTRRLRAVQPPPWSAKNGASRSRPSRKAPRGATRQRRLPFSRSKPPVPASRLRNSQPEFRKLATGSRYEQPLVVPQLEHT</sequence>
<evidence type="ECO:0000256" key="1">
    <source>
        <dbReference type="SAM" id="MobiDB-lite"/>
    </source>
</evidence>
<name>A0A1M4UPF4_9ACTN</name>
<reference evidence="3" key="1">
    <citation type="submission" date="2016-11" db="EMBL/GenBank/DDBJ databases">
        <authorList>
            <person name="Varghese N."/>
            <person name="Submissions S."/>
        </authorList>
    </citation>
    <scope>NUCLEOTIDE SEQUENCE [LARGE SCALE GENOMIC DNA]</scope>
    <source>
        <strain evidence="3">DSM 19514</strain>
    </source>
</reference>
<evidence type="ECO:0000313" key="3">
    <source>
        <dbReference type="Proteomes" id="UP000184295"/>
    </source>
</evidence>
<gene>
    <name evidence="2" type="ORF">SAMN02745225_01054</name>
</gene>
<dbReference type="AlphaFoldDB" id="A0A1M4UPF4"/>
<dbReference type="Proteomes" id="UP000184295">
    <property type="component" value="Unassembled WGS sequence"/>
</dbReference>
<dbReference type="STRING" id="1121881.SAMN02745225_01054"/>
<feature type="compositionally biased region" description="Basic residues" evidence="1">
    <location>
        <begin position="89"/>
        <end position="105"/>
    </location>
</feature>
<proteinExistence type="predicted"/>
<protein>
    <submittedName>
        <fullName evidence="2">Uncharacterized protein</fullName>
    </submittedName>
</protein>
<organism evidence="2 3">
    <name type="scientific">Ferrithrix thermotolerans DSM 19514</name>
    <dbReference type="NCBI Taxonomy" id="1121881"/>
    <lineage>
        <taxon>Bacteria</taxon>
        <taxon>Bacillati</taxon>
        <taxon>Actinomycetota</taxon>
        <taxon>Acidimicrobiia</taxon>
        <taxon>Acidimicrobiales</taxon>
        <taxon>Acidimicrobiaceae</taxon>
        <taxon>Ferrithrix</taxon>
    </lineage>
</organism>
<evidence type="ECO:0000313" key="2">
    <source>
        <dbReference type="EMBL" id="SHE58480.1"/>
    </source>
</evidence>
<keyword evidence="3" id="KW-1185">Reference proteome</keyword>
<accession>A0A1M4UPF4</accession>
<feature type="region of interest" description="Disordered" evidence="1">
    <location>
        <begin position="20"/>
        <end position="146"/>
    </location>
</feature>
<dbReference type="EMBL" id="FQUL01000011">
    <property type="protein sequence ID" value="SHE58480.1"/>
    <property type="molecule type" value="Genomic_DNA"/>
</dbReference>